<evidence type="ECO:0000313" key="2">
    <source>
        <dbReference type="Proteomes" id="UP000005408"/>
    </source>
</evidence>
<organism evidence="1 2">
    <name type="scientific">Magallana gigas</name>
    <name type="common">Pacific oyster</name>
    <name type="synonym">Crassostrea gigas</name>
    <dbReference type="NCBI Taxonomy" id="29159"/>
    <lineage>
        <taxon>Eukaryota</taxon>
        <taxon>Metazoa</taxon>
        <taxon>Spiralia</taxon>
        <taxon>Lophotrochozoa</taxon>
        <taxon>Mollusca</taxon>
        <taxon>Bivalvia</taxon>
        <taxon>Autobranchia</taxon>
        <taxon>Pteriomorphia</taxon>
        <taxon>Ostreida</taxon>
        <taxon>Ostreoidea</taxon>
        <taxon>Ostreidae</taxon>
        <taxon>Magallana</taxon>
    </lineage>
</organism>
<sequence>MKSMQGESKERSGLVKRRMMYKGCFVLFSGDLAPQAGSEIARDRVLTMYADQPSYCEPTPTVVPPVRPNSAQNFTPAYLWSDFDPPGLRRERTTYGHMNDWMKVSRNGVPVTMSDNNWHNLKQSEQKEHDIQFKKAFNNLTSKIAYRYPNPGNPRQRQGRIGGSWRHIKEVLGHGGSRVVYVDGLISVYDSENFNQALTSQVPMMPHIKNKVSPEATQVGESVNYPSVQGASPSYQDGDVARKMGLNVSPKYKGFYRYGAN</sequence>
<accession>A0A8W8NIY4</accession>
<proteinExistence type="predicted"/>
<name>A0A8W8NIY4_MAGGI</name>
<dbReference type="EnsemblMetazoa" id="G6011.9">
    <property type="protein sequence ID" value="G6011.9:cds"/>
    <property type="gene ID" value="G6011"/>
</dbReference>
<reference evidence="1" key="1">
    <citation type="submission" date="2022-08" db="UniProtKB">
        <authorList>
            <consortium name="EnsemblMetazoa"/>
        </authorList>
    </citation>
    <scope>IDENTIFICATION</scope>
    <source>
        <strain evidence="1">05x7-T-G4-1.051#20</strain>
    </source>
</reference>
<evidence type="ECO:0000313" key="1">
    <source>
        <dbReference type="EnsemblMetazoa" id="G6011.9:cds"/>
    </source>
</evidence>
<dbReference type="Proteomes" id="UP000005408">
    <property type="component" value="Unassembled WGS sequence"/>
</dbReference>
<dbReference type="AlphaFoldDB" id="A0A8W8NIY4"/>
<keyword evidence="2" id="KW-1185">Reference proteome</keyword>
<protein>
    <submittedName>
        <fullName evidence="1">Uncharacterized protein</fullName>
    </submittedName>
</protein>